<dbReference type="PANTHER" id="PTHR34039:SF1">
    <property type="entry name" value="UPF0102 PROTEIN YRAN"/>
    <property type="match status" value="1"/>
</dbReference>
<dbReference type="GO" id="GO:0004519">
    <property type="term" value="F:endonuclease activity"/>
    <property type="evidence" value="ECO:0007669"/>
    <property type="project" value="UniProtKB-KW"/>
</dbReference>
<dbReference type="InterPro" id="IPR011335">
    <property type="entry name" value="Restrct_endonuc-II-like"/>
</dbReference>
<keyword evidence="3" id="KW-1185">Reference proteome</keyword>
<evidence type="ECO:0000313" key="3">
    <source>
        <dbReference type="Proteomes" id="UP000198405"/>
    </source>
</evidence>
<organism evidence="2 3">
    <name type="scientific">Desulfurobacterium atlanticum</name>
    <dbReference type="NCBI Taxonomy" id="240169"/>
    <lineage>
        <taxon>Bacteria</taxon>
        <taxon>Pseudomonadati</taxon>
        <taxon>Aquificota</taxon>
        <taxon>Aquificia</taxon>
        <taxon>Desulfurobacteriales</taxon>
        <taxon>Desulfurobacteriaceae</taxon>
        <taxon>Desulfurobacterium</taxon>
    </lineage>
</organism>
<comment type="similarity">
    <text evidence="1">Belongs to the UPF0102 family.</text>
</comment>
<keyword evidence="2" id="KW-0255">Endonuclease</keyword>
<dbReference type="SUPFAM" id="SSF52980">
    <property type="entry name" value="Restriction endonuclease-like"/>
    <property type="match status" value="1"/>
</dbReference>
<keyword evidence="2" id="KW-0378">Hydrolase</keyword>
<name>A0A239A1I3_9BACT</name>
<sequence>MKKGYYIIEKNFRSLSGEIDIIAFDPISRTIIFVEVKLRKENSQVSPEESITPAKIKKIKRTAIEFLQKKQIKYNAIRFDFIGITTENGKEIINHIENAF</sequence>
<gene>
    <name evidence="2" type="ORF">SAMN06265340_11356</name>
</gene>
<accession>A0A239A1I3</accession>
<dbReference type="AlphaFoldDB" id="A0A239A1I3"/>
<dbReference type="GO" id="GO:0003676">
    <property type="term" value="F:nucleic acid binding"/>
    <property type="evidence" value="ECO:0007669"/>
    <property type="project" value="InterPro"/>
</dbReference>
<dbReference type="InterPro" id="IPR011856">
    <property type="entry name" value="tRNA_endonuc-like_dom_sf"/>
</dbReference>
<dbReference type="Gene3D" id="3.40.1350.10">
    <property type="match status" value="1"/>
</dbReference>
<dbReference type="Pfam" id="PF02021">
    <property type="entry name" value="UPF0102"/>
    <property type="match status" value="1"/>
</dbReference>
<protein>
    <submittedName>
        <fullName evidence="2">Putative endonuclease</fullName>
    </submittedName>
</protein>
<dbReference type="Proteomes" id="UP000198405">
    <property type="component" value="Unassembled WGS sequence"/>
</dbReference>
<proteinExistence type="inferred from homology"/>
<dbReference type="CDD" id="cd20736">
    <property type="entry name" value="PoNe_Nuclease"/>
    <property type="match status" value="1"/>
</dbReference>
<dbReference type="EMBL" id="FZOB01000013">
    <property type="protein sequence ID" value="SNR88763.1"/>
    <property type="molecule type" value="Genomic_DNA"/>
</dbReference>
<evidence type="ECO:0000256" key="1">
    <source>
        <dbReference type="ARBA" id="ARBA00006738"/>
    </source>
</evidence>
<evidence type="ECO:0000313" key="2">
    <source>
        <dbReference type="EMBL" id="SNR88763.1"/>
    </source>
</evidence>
<dbReference type="InterPro" id="IPR003509">
    <property type="entry name" value="UPF0102_YraN-like"/>
</dbReference>
<keyword evidence="2" id="KW-0540">Nuclease</keyword>
<dbReference type="PANTHER" id="PTHR34039">
    <property type="entry name" value="UPF0102 PROTEIN YRAN"/>
    <property type="match status" value="1"/>
</dbReference>
<reference evidence="3" key="1">
    <citation type="submission" date="2017-06" db="EMBL/GenBank/DDBJ databases">
        <authorList>
            <person name="Varghese N."/>
            <person name="Submissions S."/>
        </authorList>
    </citation>
    <scope>NUCLEOTIDE SEQUENCE [LARGE SCALE GENOMIC DNA]</scope>
    <source>
        <strain evidence="3">DSM 15668</strain>
    </source>
</reference>
<dbReference type="RefSeq" id="WP_219350101.1">
    <property type="nucleotide sequence ID" value="NZ_FZOB01000013.1"/>
</dbReference>